<organism evidence="1 2">
    <name type="scientific">Brumicola pallidula DSM 14239 = ACAM 615</name>
    <dbReference type="NCBI Taxonomy" id="1121922"/>
    <lineage>
        <taxon>Bacteria</taxon>
        <taxon>Pseudomonadati</taxon>
        <taxon>Pseudomonadota</taxon>
        <taxon>Gammaproteobacteria</taxon>
        <taxon>Alteromonadales</taxon>
        <taxon>Alteromonadaceae</taxon>
        <taxon>Brumicola</taxon>
    </lineage>
</organism>
<protein>
    <submittedName>
        <fullName evidence="1">Uncharacterized protein</fullName>
    </submittedName>
</protein>
<proteinExistence type="predicted"/>
<sequence length="46" mass="5259">MALHHARNSTQSANEEISVDKIVANLNVHIVNSLLWSILLIRRAYF</sequence>
<accession>K6ZB03</accession>
<evidence type="ECO:0000313" key="1">
    <source>
        <dbReference type="EMBL" id="GAC27547.1"/>
    </source>
</evidence>
<dbReference type="EMBL" id="BAEQ01000014">
    <property type="protein sequence ID" value="GAC27547.1"/>
    <property type="molecule type" value="Genomic_DNA"/>
</dbReference>
<gene>
    <name evidence="1" type="ORF">GPAL_0667</name>
</gene>
<comment type="caution">
    <text evidence="1">The sequence shown here is derived from an EMBL/GenBank/DDBJ whole genome shotgun (WGS) entry which is preliminary data.</text>
</comment>
<dbReference type="AlphaFoldDB" id="K6ZB03"/>
<name>K6ZB03_9ALTE</name>
<reference evidence="2" key="1">
    <citation type="journal article" date="2014" name="Environ. Microbiol.">
        <title>Comparative genomics of the marine bacterial genus Glaciecola reveals the high degree of genomic diversity and genomic characteristic for cold adaptation.</title>
        <authorList>
            <person name="Qin Q.L."/>
            <person name="Xie B.B."/>
            <person name="Yu Y."/>
            <person name="Shu Y.L."/>
            <person name="Rong J.C."/>
            <person name="Zhang Y.J."/>
            <person name="Zhao D.L."/>
            <person name="Chen X.L."/>
            <person name="Zhang X.Y."/>
            <person name="Chen B."/>
            <person name="Zhou B.C."/>
            <person name="Zhang Y.Z."/>
        </authorList>
    </citation>
    <scope>NUCLEOTIDE SEQUENCE [LARGE SCALE GENOMIC DNA]</scope>
    <source>
        <strain evidence="2">ACAM 615</strain>
    </source>
</reference>
<dbReference type="Proteomes" id="UP000006251">
    <property type="component" value="Unassembled WGS sequence"/>
</dbReference>
<evidence type="ECO:0000313" key="2">
    <source>
        <dbReference type="Proteomes" id="UP000006251"/>
    </source>
</evidence>
<keyword evidence="2" id="KW-1185">Reference proteome</keyword>